<dbReference type="Pfam" id="PF07883">
    <property type="entry name" value="Cupin_2"/>
    <property type="match status" value="1"/>
</dbReference>
<keyword evidence="3" id="KW-1185">Reference proteome</keyword>
<feature type="domain" description="Cupin type-2" evidence="1">
    <location>
        <begin position="55"/>
        <end position="122"/>
    </location>
</feature>
<proteinExistence type="predicted"/>
<protein>
    <submittedName>
        <fullName evidence="2">Cupin 2 conserved barrel domain protein</fullName>
    </submittedName>
</protein>
<dbReference type="AlphaFoldDB" id="E3I6C2"/>
<dbReference type="EMBL" id="CP002292">
    <property type="protein sequence ID" value="ADP69483.1"/>
    <property type="molecule type" value="Genomic_DNA"/>
</dbReference>
<dbReference type="STRING" id="648757.Rvan_0193"/>
<dbReference type="CDD" id="cd02222">
    <property type="entry name" value="cupin_TM1459-like"/>
    <property type="match status" value="1"/>
</dbReference>
<reference evidence="3" key="1">
    <citation type="journal article" date="2011" name="J. Bacteriol.">
        <title>Genome sequences of eight morphologically diverse alphaproteobacteria.</title>
        <authorList>
            <consortium name="US DOE Joint Genome Institute"/>
            <person name="Brown P.J."/>
            <person name="Kysela D.T."/>
            <person name="Buechlein A."/>
            <person name="Hemmerich C."/>
            <person name="Brun Y.V."/>
        </authorList>
    </citation>
    <scope>NUCLEOTIDE SEQUENCE [LARGE SCALE GENOMIC DNA]</scope>
    <source>
        <strain evidence="3">ATCC 17100 / ATH 3.1.1 / DSM 162 / LMG 4299</strain>
    </source>
</reference>
<dbReference type="SUPFAM" id="SSF51182">
    <property type="entry name" value="RmlC-like cupins"/>
    <property type="match status" value="1"/>
</dbReference>
<dbReference type="InterPro" id="IPR013096">
    <property type="entry name" value="Cupin_2"/>
</dbReference>
<evidence type="ECO:0000259" key="1">
    <source>
        <dbReference type="Pfam" id="PF07883"/>
    </source>
</evidence>
<dbReference type="KEGG" id="rva:Rvan_0193"/>
<evidence type="ECO:0000313" key="3">
    <source>
        <dbReference type="Proteomes" id="UP000001399"/>
    </source>
</evidence>
<gene>
    <name evidence="2" type="ordered locus">Rvan_0193</name>
</gene>
<evidence type="ECO:0000313" key="2">
    <source>
        <dbReference type="EMBL" id="ADP69483.1"/>
    </source>
</evidence>
<dbReference type="eggNOG" id="COG0662">
    <property type="taxonomic scope" value="Bacteria"/>
</dbReference>
<dbReference type="InterPro" id="IPR014710">
    <property type="entry name" value="RmlC-like_jellyroll"/>
</dbReference>
<sequence>MTERERSNIRQASDNGFRWDGVDILAYKEEGAAPFKAITRQVLFQRPELSCELRYFEMAPGGHSTFERHEHVHGVMIFRGRGLCLVGEEVREVAAPDLVFIPPMTWHQFRANAGEPFGFLCMVNAERDKPQLPTPEELAELKKNPAIAAFFAEAD</sequence>
<organism evidence="2 3">
    <name type="scientific">Rhodomicrobium vannielii (strain ATCC 17100 / DSM 162 / LMG 4299 / NCIMB 10020 / ATH 3.1.1)</name>
    <dbReference type="NCBI Taxonomy" id="648757"/>
    <lineage>
        <taxon>Bacteria</taxon>
        <taxon>Pseudomonadati</taxon>
        <taxon>Pseudomonadota</taxon>
        <taxon>Alphaproteobacteria</taxon>
        <taxon>Hyphomicrobiales</taxon>
        <taxon>Hyphomicrobiaceae</taxon>
        <taxon>Rhodomicrobium</taxon>
    </lineage>
</organism>
<dbReference type="InterPro" id="IPR011051">
    <property type="entry name" value="RmlC_Cupin_sf"/>
</dbReference>
<dbReference type="Gene3D" id="2.60.120.10">
    <property type="entry name" value="Jelly Rolls"/>
    <property type="match status" value="1"/>
</dbReference>
<dbReference type="Proteomes" id="UP000001399">
    <property type="component" value="Chromosome"/>
</dbReference>
<accession>E3I6C2</accession>
<name>E3I6C2_RHOVT</name>
<dbReference type="RefSeq" id="WP_013417890.1">
    <property type="nucleotide sequence ID" value="NC_014664.1"/>
</dbReference>
<dbReference type="OrthoDB" id="1551122at2"/>
<dbReference type="HOGENOM" id="CLU_116722_1_0_5"/>